<dbReference type="RefSeq" id="WP_271166282.1">
    <property type="nucleotide sequence ID" value="NZ_BSFD01000011.1"/>
</dbReference>
<keyword evidence="3" id="KW-1185">Reference proteome</keyword>
<dbReference type="EMBL" id="BSFD01000011">
    <property type="protein sequence ID" value="GLK50126.1"/>
    <property type="molecule type" value="Genomic_DNA"/>
</dbReference>
<keyword evidence="1" id="KW-0732">Signal</keyword>
<feature type="chain" id="PRO_5046500495" description="DUF3313 domain-containing protein" evidence="1">
    <location>
        <begin position="19"/>
        <end position="265"/>
    </location>
</feature>
<reference evidence="2" key="2">
    <citation type="submission" date="2023-01" db="EMBL/GenBank/DDBJ databases">
        <authorList>
            <person name="Sun Q."/>
            <person name="Evtushenko L."/>
        </authorList>
    </citation>
    <scope>NUCLEOTIDE SEQUENCE</scope>
    <source>
        <strain evidence="2">VKM B-1499</strain>
    </source>
</reference>
<dbReference type="InterPro" id="IPR021747">
    <property type="entry name" value="DUF3313"/>
</dbReference>
<evidence type="ECO:0008006" key="4">
    <source>
        <dbReference type="Google" id="ProtNLM"/>
    </source>
</evidence>
<protein>
    <recommendedName>
        <fullName evidence="4">DUF3313 domain-containing protein</fullName>
    </recommendedName>
</protein>
<dbReference type="Proteomes" id="UP001143509">
    <property type="component" value="Unassembled WGS sequence"/>
</dbReference>
<accession>A0ABQ5TEV1</accession>
<evidence type="ECO:0000313" key="2">
    <source>
        <dbReference type="EMBL" id="GLK50126.1"/>
    </source>
</evidence>
<proteinExistence type="predicted"/>
<comment type="caution">
    <text evidence="2">The sequence shown here is derived from an EMBL/GenBank/DDBJ whole genome shotgun (WGS) entry which is preliminary data.</text>
</comment>
<evidence type="ECO:0000313" key="3">
    <source>
        <dbReference type="Proteomes" id="UP001143509"/>
    </source>
</evidence>
<dbReference type="Pfam" id="PF11769">
    <property type="entry name" value="DUF3313"/>
    <property type="match status" value="1"/>
</dbReference>
<gene>
    <name evidence="2" type="ORF">GCM10017620_31000</name>
</gene>
<organism evidence="2 3">
    <name type="scientific">Brevundimonas intermedia</name>
    <dbReference type="NCBI Taxonomy" id="74315"/>
    <lineage>
        <taxon>Bacteria</taxon>
        <taxon>Pseudomonadati</taxon>
        <taxon>Pseudomonadota</taxon>
        <taxon>Alphaproteobacteria</taxon>
        <taxon>Caulobacterales</taxon>
        <taxon>Caulobacteraceae</taxon>
        <taxon>Brevundimonas</taxon>
    </lineage>
</organism>
<feature type="signal peptide" evidence="1">
    <location>
        <begin position="1"/>
        <end position="18"/>
    </location>
</feature>
<evidence type="ECO:0000256" key="1">
    <source>
        <dbReference type="SAM" id="SignalP"/>
    </source>
</evidence>
<dbReference type="PROSITE" id="PS51257">
    <property type="entry name" value="PROKAR_LIPOPROTEIN"/>
    <property type="match status" value="1"/>
</dbReference>
<reference evidence="2" key="1">
    <citation type="journal article" date="2014" name="Int. J. Syst. Evol. Microbiol.">
        <title>Complete genome of a new Firmicutes species belonging to the dominant human colonic microbiota ('Ruminococcus bicirculans') reveals two chromosomes and a selective capacity to utilize plant glucans.</title>
        <authorList>
            <consortium name="NISC Comparative Sequencing Program"/>
            <person name="Wegmann U."/>
            <person name="Louis P."/>
            <person name="Goesmann A."/>
            <person name="Henrissat B."/>
            <person name="Duncan S.H."/>
            <person name="Flint H.J."/>
        </authorList>
    </citation>
    <scope>NUCLEOTIDE SEQUENCE</scope>
    <source>
        <strain evidence="2">VKM B-1499</strain>
    </source>
</reference>
<name>A0ABQ5TEV1_9CAUL</name>
<sequence>MTKTLLSLAPVLAASALAACQTTPAANSGYLSQYEDMNAPGRNLSANVRQRRDDAASDAVTSVYIEPVVLGQGVGDRLSATERAMVLREVDRQICYEVSERFTVTPEPTPDAAIIRTAVVRLHPTGRTGSAVSAAVGYFVPVINLRAPTTTGGIAVESEMLEAGTRRQIAAMSWARNAQWVGRDSPSLSRVGDALQMAEPLGDAVGDAFSSKARKVVDIPNPDPCRAFGPRRDLARGAAGAVVGLATGLYSPEVAGTGARKNAAD</sequence>